<proteinExistence type="predicted"/>
<evidence type="ECO:0000313" key="1">
    <source>
        <dbReference type="EMBL" id="OGF21996.1"/>
    </source>
</evidence>
<comment type="caution">
    <text evidence="1">The sequence shown here is derived from an EMBL/GenBank/DDBJ whole genome shotgun (WGS) entry which is preliminary data.</text>
</comment>
<gene>
    <name evidence="1" type="ORF">A2Y83_03220</name>
</gene>
<accession>A0A1F5S5T6</accession>
<organism evidence="1 2">
    <name type="scientific">Candidatus Falkowbacteria bacterium RBG_13_39_14</name>
    <dbReference type="NCBI Taxonomy" id="1797985"/>
    <lineage>
        <taxon>Bacteria</taxon>
        <taxon>Candidatus Falkowiibacteriota</taxon>
    </lineage>
</organism>
<evidence type="ECO:0000313" key="2">
    <source>
        <dbReference type="Proteomes" id="UP000178323"/>
    </source>
</evidence>
<protein>
    <submittedName>
        <fullName evidence="1">Uncharacterized protein</fullName>
    </submittedName>
</protein>
<dbReference type="Proteomes" id="UP000178323">
    <property type="component" value="Unassembled WGS sequence"/>
</dbReference>
<dbReference type="EMBL" id="MFFS01000044">
    <property type="protein sequence ID" value="OGF21996.1"/>
    <property type="molecule type" value="Genomic_DNA"/>
</dbReference>
<reference evidence="1 2" key="1">
    <citation type="journal article" date="2016" name="Nat. Commun.">
        <title>Thousands of microbial genomes shed light on interconnected biogeochemical processes in an aquifer system.</title>
        <authorList>
            <person name="Anantharaman K."/>
            <person name="Brown C.T."/>
            <person name="Hug L.A."/>
            <person name="Sharon I."/>
            <person name="Castelle C.J."/>
            <person name="Probst A.J."/>
            <person name="Thomas B.C."/>
            <person name="Singh A."/>
            <person name="Wilkins M.J."/>
            <person name="Karaoz U."/>
            <person name="Brodie E.L."/>
            <person name="Williams K.H."/>
            <person name="Hubbard S.S."/>
            <person name="Banfield J.F."/>
        </authorList>
    </citation>
    <scope>NUCLEOTIDE SEQUENCE [LARGE SCALE GENOMIC DNA]</scope>
</reference>
<sequence>MRIWVEFNLKRAFDQYLSPKIGMKTSDNIQQNRSLAPLLARSQKIVFRVDYKMPHPLLPPACPLPPACAGRGAWRRQRMF</sequence>
<dbReference type="AlphaFoldDB" id="A0A1F5S5T6"/>
<name>A0A1F5S5T6_9BACT</name>